<reference evidence="1" key="1">
    <citation type="submission" date="2021-06" db="EMBL/GenBank/DDBJ databases">
        <authorList>
            <person name="Kallberg Y."/>
            <person name="Tangrot J."/>
            <person name="Rosling A."/>
        </authorList>
    </citation>
    <scope>NUCLEOTIDE SEQUENCE</scope>
    <source>
        <strain evidence="1">MA461A</strain>
    </source>
</reference>
<gene>
    <name evidence="1" type="ORF">RPERSI_LOCUS22926</name>
</gene>
<accession>A0ACA9RTN0</accession>
<feature type="non-terminal residue" evidence="1">
    <location>
        <position position="500"/>
    </location>
</feature>
<evidence type="ECO:0000313" key="2">
    <source>
        <dbReference type="Proteomes" id="UP000789920"/>
    </source>
</evidence>
<evidence type="ECO:0000313" key="1">
    <source>
        <dbReference type="EMBL" id="CAG8809725.1"/>
    </source>
</evidence>
<name>A0ACA9RTN0_9GLOM</name>
<feature type="non-terminal residue" evidence="1">
    <location>
        <position position="1"/>
    </location>
</feature>
<keyword evidence="2" id="KW-1185">Reference proteome</keyword>
<comment type="caution">
    <text evidence="1">The sequence shown here is derived from an EMBL/GenBank/DDBJ whole genome shotgun (WGS) entry which is preliminary data.</text>
</comment>
<organism evidence="1 2">
    <name type="scientific">Racocetra persica</name>
    <dbReference type="NCBI Taxonomy" id="160502"/>
    <lineage>
        <taxon>Eukaryota</taxon>
        <taxon>Fungi</taxon>
        <taxon>Fungi incertae sedis</taxon>
        <taxon>Mucoromycota</taxon>
        <taxon>Glomeromycotina</taxon>
        <taxon>Glomeromycetes</taxon>
        <taxon>Diversisporales</taxon>
        <taxon>Gigasporaceae</taxon>
        <taxon>Racocetra</taxon>
    </lineage>
</organism>
<dbReference type="EMBL" id="CAJVQC010070452">
    <property type="protein sequence ID" value="CAG8809725.1"/>
    <property type="molecule type" value="Genomic_DNA"/>
</dbReference>
<proteinExistence type="predicted"/>
<protein>
    <submittedName>
        <fullName evidence="1">7569_t:CDS:1</fullName>
    </submittedName>
</protein>
<dbReference type="Proteomes" id="UP000789920">
    <property type="component" value="Unassembled WGS sequence"/>
</dbReference>
<sequence>QIPRNSDNTTNPRQSMITGANPIHPQYQFSNIPQQSRAKKPNLHIAVNYTGSSEETSSFQHNPQQFDQLSQNNSESSAGGLQPPQNHYIPYSEVRPHSSYDNCKHTSLLPNMLSPGHNIGTNGAGMIRNSWSVGLTSPNPDRRSSKSPLRLLIDEKIEKRQTATSITLASDENAIQKYREAAKKTNNPSTQIQYAKFLLHMIELRNANNAKNPEINIEQEESTTSKLVQEAVYWIKHLAKSDHPEALYIKGTWYEYGLYGKEKNEEKAFKYYQTSSKKEFLKAKYKVAFYHEKKDDYKRAIQFYKKAAAQGEVAALYRLSLIYMLGEFKQVVDFRQALIYLKHAASKADEDCPDGAYVYGMILAKEWDRAVVPDELVSPDDHEARELILRAANLGHVSALFKIGQCYEYGTLGFQCDPILSVEYYKRAAEKGHVEADMSLSKWYLCGAENLEQNEALAYEHAEKAALKGLPTAEFAMGYFHEHGIHVPKNSGAAMIWYTK</sequence>